<gene>
    <name evidence="1" type="ORF">BCL57_000956</name>
    <name evidence="2" type="ORF">SAMN04489721_2890</name>
</gene>
<protein>
    <submittedName>
        <fullName evidence="2">Uncharacterized protein</fullName>
    </submittedName>
</protein>
<reference evidence="2" key="2">
    <citation type="submission" date="2016-10" db="EMBL/GenBank/DDBJ databases">
        <authorList>
            <person name="de Groot N.N."/>
        </authorList>
    </citation>
    <scope>NUCLEOTIDE SEQUENCE [LARGE SCALE GENOMIC DNA]</scope>
    <source>
        <strain evidence="2">CPCC 202695</strain>
    </source>
</reference>
<name>A0A1H1YUK1_9MICO</name>
<dbReference type="Proteomes" id="UP000893823">
    <property type="component" value="Unassembled WGS sequence"/>
</dbReference>
<keyword evidence="4" id="KW-1185">Reference proteome</keyword>
<dbReference type="RefSeq" id="WP_092673868.1">
    <property type="nucleotide sequence ID" value="NZ_BMDN01000001.1"/>
</dbReference>
<sequence length="81" mass="8902">MNTTLTATRSTSQQAAAMRAEAGRLGERLARRAGLALLAWSLSAEARRTSDDRAGRAELQRDAERLREQNFTTLALRATTL</sequence>
<evidence type="ECO:0000313" key="3">
    <source>
        <dbReference type="Proteomes" id="UP000199482"/>
    </source>
</evidence>
<dbReference type="EMBL" id="SODL02000001">
    <property type="protein sequence ID" value="MCP2366814.1"/>
    <property type="molecule type" value="Genomic_DNA"/>
</dbReference>
<dbReference type="EMBL" id="LT629755">
    <property type="protein sequence ID" value="SDT25022.1"/>
    <property type="molecule type" value="Genomic_DNA"/>
</dbReference>
<dbReference type="AlphaFoldDB" id="A0A1H1YUK1"/>
<accession>A0A1H1YUK1</accession>
<reference evidence="1" key="3">
    <citation type="submission" date="2022-06" db="EMBL/GenBank/DDBJ databases">
        <title>Genomic Encyclopedia of Type Strains, Phase III (KMG-III): the genomes of soil and plant-associated and newly described type strains.</title>
        <authorList>
            <person name="Whitman W."/>
        </authorList>
    </citation>
    <scope>NUCLEOTIDE SEQUENCE</scope>
    <source>
        <strain evidence="1">CPCC 202695</strain>
    </source>
</reference>
<evidence type="ECO:0000313" key="4">
    <source>
        <dbReference type="Proteomes" id="UP000893823"/>
    </source>
</evidence>
<reference evidence="3" key="1">
    <citation type="submission" date="2016-10" db="EMBL/GenBank/DDBJ databases">
        <authorList>
            <person name="Varghese N."/>
            <person name="Submissions S."/>
        </authorList>
    </citation>
    <scope>NUCLEOTIDE SEQUENCE [LARGE SCALE GENOMIC DNA]</scope>
    <source>
        <strain evidence="3">CPCC 202695</strain>
    </source>
</reference>
<evidence type="ECO:0000313" key="2">
    <source>
        <dbReference type="EMBL" id="SDT25022.1"/>
    </source>
</evidence>
<evidence type="ECO:0000313" key="1">
    <source>
        <dbReference type="EMBL" id="MCP2366814.1"/>
    </source>
</evidence>
<organism evidence="2 3">
    <name type="scientific">Agromyces flavus</name>
    <dbReference type="NCBI Taxonomy" id="589382"/>
    <lineage>
        <taxon>Bacteria</taxon>
        <taxon>Bacillati</taxon>
        <taxon>Actinomycetota</taxon>
        <taxon>Actinomycetes</taxon>
        <taxon>Micrococcales</taxon>
        <taxon>Microbacteriaceae</taxon>
        <taxon>Agromyces</taxon>
    </lineage>
</organism>
<dbReference type="Proteomes" id="UP000199482">
    <property type="component" value="Chromosome I"/>
</dbReference>
<proteinExistence type="predicted"/>